<feature type="non-terminal residue" evidence="7">
    <location>
        <position position="74"/>
    </location>
</feature>
<dbReference type="OrthoDB" id="8887313at2759"/>
<reference evidence="7 8" key="1">
    <citation type="submission" date="2018-11" db="EMBL/GenBank/DDBJ databases">
        <authorList>
            <consortium name="Pathogen Informatics"/>
        </authorList>
    </citation>
    <scope>NUCLEOTIDE SEQUENCE [LARGE SCALE GENOMIC DNA]</scope>
</reference>
<dbReference type="Proteomes" id="UP000281553">
    <property type="component" value="Unassembled WGS sequence"/>
</dbReference>
<evidence type="ECO:0000256" key="3">
    <source>
        <dbReference type="ARBA" id="ARBA00022692"/>
    </source>
</evidence>
<dbReference type="EMBL" id="UYRU01020732">
    <property type="protein sequence ID" value="VDK55420.1"/>
    <property type="molecule type" value="Genomic_DNA"/>
</dbReference>
<keyword evidence="8" id="KW-1185">Reference proteome</keyword>
<sequence length="74" mass="8351">MIFPKVIVPLQKYLRLTRLQHLHPPDNVLSRLSTVIAHNCSPETFLTAYSLGQPFTTITAAFVSSGLPFQRRTL</sequence>
<keyword evidence="3" id="KW-0812">Transmembrane</keyword>
<evidence type="ECO:0000313" key="7">
    <source>
        <dbReference type="EMBL" id="VDK55420.1"/>
    </source>
</evidence>
<proteinExistence type="inferred from homology"/>
<evidence type="ECO:0000256" key="6">
    <source>
        <dbReference type="ARBA" id="ARBA00025718"/>
    </source>
</evidence>
<dbReference type="AlphaFoldDB" id="A0A3P6RL66"/>
<dbReference type="GO" id="GO:0005886">
    <property type="term" value="C:plasma membrane"/>
    <property type="evidence" value="ECO:0007669"/>
    <property type="project" value="UniProtKB-SubCell"/>
</dbReference>
<name>A0A3P6RL66_DIBLA</name>
<evidence type="ECO:0000256" key="2">
    <source>
        <dbReference type="ARBA" id="ARBA00022475"/>
    </source>
</evidence>
<evidence type="ECO:0000256" key="4">
    <source>
        <dbReference type="ARBA" id="ARBA00022989"/>
    </source>
</evidence>
<evidence type="ECO:0000256" key="1">
    <source>
        <dbReference type="ARBA" id="ARBA00004651"/>
    </source>
</evidence>
<dbReference type="Pfam" id="PF06638">
    <property type="entry name" value="Strabismus"/>
    <property type="match status" value="1"/>
</dbReference>
<keyword evidence="4" id="KW-1133">Transmembrane helix</keyword>
<keyword evidence="2" id="KW-1003">Cell membrane</keyword>
<comment type="subcellular location">
    <subcellularLocation>
        <location evidence="1">Cell membrane</location>
        <topology evidence="1">Multi-pass membrane protein</topology>
    </subcellularLocation>
</comment>
<organism evidence="7 8">
    <name type="scientific">Dibothriocephalus latus</name>
    <name type="common">Fish tapeworm</name>
    <name type="synonym">Diphyllobothrium latum</name>
    <dbReference type="NCBI Taxonomy" id="60516"/>
    <lineage>
        <taxon>Eukaryota</taxon>
        <taxon>Metazoa</taxon>
        <taxon>Spiralia</taxon>
        <taxon>Lophotrochozoa</taxon>
        <taxon>Platyhelminthes</taxon>
        <taxon>Cestoda</taxon>
        <taxon>Eucestoda</taxon>
        <taxon>Diphyllobothriidea</taxon>
        <taxon>Diphyllobothriidae</taxon>
        <taxon>Dibothriocephalus</taxon>
    </lineage>
</organism>
<evidence type="ECO:0000256" key="5">
    <source>
        <dbReference type="ARBA" id="ARBA00023136"/>
    </source>
</evidence>
<comment type="similarity">
    <text evidence="6">Belongs to the Vang family.</text>
</comment>
<keyword evidence="5" id="KW-0472">Membrane</keyword>
<gene>
    <name evidence="7" type="ORF">DILT_LOCUS2091</name>
</gene>
<evidence type="ECO:0000313" key="8">
    <source>
        <dbReference type="Proteomes" id="UP000281553"/>
    </source>
</evidence>
<accession>A0A3P6RL66</accession>
<dbReference type="InterPro" id="IPR009539">
    <property type="entry name" value="VANGL"/>
</dbReference>
<protein>
    <submittedName>
        <fullName evidence="7">Uncharacterized protein</fullName>
    </submittedName>
</protein>